<dbReference type="AlphaFoldDB" id="A0A8J3Y9Z5"/>
<evidence type="ECO:0000256" key="2">
    <source>
        <dbReference type="RuleBase" id="RU003749"/>
    </source>
</evidence>
<evidence type="ECO:0000313" key="4">
    <source>
        <dbReference type="EMBL" id="GIJ04089.1"/>
    </source>
</evidence>
<evidence type="ECO:0000256" key="1">
    <source>
        <dbReference type="ARBA" id="ARBA00009013"/>
    </source>
</evidence>
<dbReference type="PANTHER" id="PTHR33495">
    <property type="entry name" value="ANTI-SIGMA FACTOR ANTAGONIST TM_1081-RELATED-RELATED"/>
    <property type="match status" value="1"/>
</dbReference>
<reference evidence="4" key="1">
    <citation type="submission" date="2021-01" db="EMBL/GenBank/DDBJ databases">
        <title>Whole genome shotgun sequence of Spirilliplanes yamanashiensis NBRC 15828.</title>
        <authorList>
            <person name="Komaki H."/>
            <person name="Tamura T."/>
        </authorList>
    </citation>
    <scope>NUCLEOTIDE SEQUENCE</scope>
    <source>
        <strain evidence="4">NBRC 15828</strain>
    </source>
</reference>
<organism evidence="4 5">
    <name type="scientific">Spirilliplanes yamanashiensis</name>
    <dbReference type="NCBI Taxonomy" id="42233"/>
    <lineage>
        <taxon>Bacteria</taxon>
        <taxon>Bacillati</taxon>
        <taxon>Actinomycetota</taxon>
        <taxon>Actinomycetes</taxon>
        <taxon>Micromonosporales</taxon>
        <taxon>Micromonosporaceae</taxon>
        <taxon>Spirilliplanes</taxon>
    </lineage>
</organism>
<dbReference type="GO" id="GO:0043856">
    <property type="term" value="F:anti-sigma factor antagonist activity"/>
    <property type="evidence" value="ECO:0007669"/>
    <property type="project" value="InterPro"/>
</dbReference>
<dbReference type="Gene3D" id="3.30.750.24">
    <property type="entry name" value="STAS domain"/>
    <property type="match status" value="1"/>
</dbReference>
<feature type="domain" description="STAS" evidence="3">
    <location>
        <begin position="2"/>
        <end position="110"/>
    </location>
</feature>
<name>A0A8J3Y9Z5_9ACTN</name>
<keyword evidence="5" id="KW-1185">Reference proteome</keyword>
<dbReference type="InterPro" id="IPR003658">
    <property type="entry name" value="Anti-sigma_ant"/>
</dbReference>
<dbReference type="PANTHER" id="PTHR33495:SF2">
    <property type="entry name" value="ANTI-SIGMA FACTOR ANTAGONIST TM_1081-RELATED"/>
    <property type="match status" value="1"/>
</dbReference>
<evidence type="ECO:0000313" key="5">
    <source>
        <dbReference type="Proteomes" id="UP000652013"/>
    </source>
</evidence>
<sequence>MHATVTDHQTDIAVLHLTGELDADTAETLRGALDDLVSRPAPRIVVDLSDLRFCDSMGLSALITAYLVATSSGGWVRLASANTFLRKLVETVGLTRYMALYDDVETALAA</sequence>
<dbReference type="Proteomes" id="UP000652013">
    <property type="component" value="Unassembled WGS sequence"/>
</dbReference>
<dbReference type="InterPro" id="IPR036513">
    <property type="entry name" value="STAS_dom_sf"/>
</dbReference>
<dbReference type="NCBIfam" id="TIGR00377">
    <property type="entry name" value="ant_ant_sig"/>
    <property type="match status" value="1"/>
</dbReference>
<dbReference type="InterPro" id="IPR002645">
    <property type="entry name" value="STAS_dom"/>
</dbReference>
<dbReference type="CDD" id="cd07043">
    <property type="entry name" value="STAS_anti-anti-sigma_factors"/>
    <property type="match status" value="1"/>
</dbReference>
<comment type="similarity">
    <text evidence="1 2">Belongs to the anti-sigma-factor antagonist family.</text>
</comment>
<evidence type="ECO:0000259" key="3">
    <source>
        <dbReference type="PROSITE" id="PS50801"/>
    </source>
</evidence>
<dbReference type="SUPFAM" id="SSF52091">
    <property type="entry name" value="SpoIIaa-like"/>
    <property type="match status" value="1"/>
</dbReference>
<protein>
    <recommendedName>
        <fullName evidence="2">Anti-sigma factor antagonist</fullName>
    </recommendedName>
</protein>
<gene>
    <name evidence="4" type="ORF">Sya03_34410</name>
</gene>
<proteinExistence type="inferred from homology"/>
<accession>A0A8J3Y9Z5</accession>
<dbReference type="EMBL" id="BOOY01000026">
    <property type="protein sequence ID" value="GIJ04089.1"/>
    <property type="molecule type" value="Genomic_DNA"/>
</dbReference>
<comment type="caution">
    <text evidence="4">The sequence shown here is derived from an EMBL/GenBank/DDBJ whole genome shotgun (WGS) entry which is preliminary data.</text>
</comment>
<dbReference type="PROSITE" id="PS50801">
    <property type="entry name" value="STAS"/>
    <property type="match status" value="1"/>
</dbReference>
<dbReference type="RefSeq" id="WP_203939339.1">
    <property type="nucleotide sequence ID" value="NZ_BAAAGJ010000002.1"/>
</dbReference>
<dbReference type="Pfam" id="PF01740">
    <property type="entry name" value="STAS"/>
    <property type="match status" value="1"/>
</dbReference>